<reference evidence="2 3" key="2">
    <citation type="journal article" date="2022" name="Mol. Biol. Evol.">
        <title>Comparative Genomics Reveals Insights into the Divergent Evolution of Astigmatic Mites and Household Pest Adaptations.</title>
        <authorList>
            <person name="Xiong Q."/>
            <person name="Wan A.T."/>
            <person name="Liu X."/>
            <person name="Fung C.S."/>
            <person name="Xiao X."/>
            <person name="Malainual N."/>
            <person name="Hou J."/>
            <person name="Wang L."/>
            <person name="Wang M."/>
            <person name="Yang K.Y."/>
            <person name="Cui Y."/>
            <person name="Leung E.L."/>
            <person name="Nong W."/>
            <person name="Shin S.K."/>
            <person name="Au S.W."/>
            <person name="Jeong K.Y."/>
            <person name="Chew F.T."/>
            <person name="Hui J.H."/>
            <person name="Leung T.F."/>
            <person name="Tungtrongchitr A."/>
            <person name="Zhong N."/>
            <person name="Liu Z."/>
            <person name="Tsui S.K."/>
        </authorList>
    </citation>
    <scope>NUCLEOTIDE SEQUENCE [LARGE SCALE GENOMIC DNA]</scope>
    <source>
        <strain evidence="2">Derp</strain>
    </source>
</reference>
<name>A0ABQ8IW29_DERPT</name>
<feature type="transmembrane region" description="Helical" evidence="1">
    <location>
        <begin position="55"/>
        <end position="73"/>
    </location>
</feature>
<sequence>MAIIIIDQSDLRKFICQTIDTTTTTSTTSVTPTTTTKPKEFEWQTRLVCQSQSKLSHFVGIYLIIFLLLKYYYHLNRFGQFYKRIKNFL</sequence>
<dbReference type="Proteomes" id="UP000887458">
    <property type="component" value="Unassembled WGS sequence"/>
</dbReference>
<reference evidence="2 3" key="1">
    <citation type="journal article" date="2018" name="J. Allergy Clin. Immunol.">
        <title>High-quality assembly of Dermatophagoides pteronyssinus genome and transcriptome reveals a wide range of novel allergens.</title>
        <authorList>
            <person name="Liu X.Y."/>
            <person name="Yang K.Y."/>
            <person name="Wang M.Q."/>
            <person name="Kwok J.S."/>
            <person name="Zeng X."/>
            <person name="Yang Z."/>
            <person name="Xiao X.J."/>
            <person name="Lau C.P."/>
            <person name="Li Y."/>
            <person name="Huang Z.M."/>
            <person name="Ba J.G."/>
            <person name="Yim A.K."/>
            <person name="Ouyang C.Y."/>
            <person name="Ngai S.M."/>
            <person name="Chan T.F."/>
            <person name="Leung E.L."/>
            <person name="Liu L."/>
            <person name="Liu Z.G."/>
            <person name="Tsui S.K."/>
        </authorList>
    </citation>
    <scope>NUCLEOTIDE SEQUENCE [LARGE SCALE GENOMIC DNA]</scope>
    <source>
        <strain evidence="2">Derp</strain>
    </source>
</reference>
<comment type="caution">
    <text evidence="2">The sequence shown here is derived from an EMBL/GenBank/DDBJ whole genome shotgun (WGS) entry which is preliminary data.</text>
</comment>
<proteinExistence type="predicted"/>
<evidence type="ECO:0000256" key="1">
    <source>
        <dbReference type="SAM" id="Phobius"/>
    </source>
</evidence>
<organism evidence="2 3">
    <name type="scientific">Dermatophagoides pteronyssinus</name>
    <name type="common">European house dust mite</name>
    <dbReference type="NCBI Taxonomy" id="6956"/>
    <lineage>
        <taxon>Eukaryota</taxon>
        <taxon>Metazoa</taxon>
        <taxon>Ecdysozoa</taxon>
        <taxon>Arthropoda</taxon>
        <taxon>Chelicerata</taxon>
        <taxon>Arachnida</taxon>
        <taxon>Acari</taxon>
        <taxon>Acariformes</taxon>
        <taxon>Sarcoptiformes</taxon>
        <taxon>Astigmata</taxon>
        <taxon>Psoroptidia</taxon>
        <taxon>Analgoidea</taxon>
        <taxon>Pyroglyphidae</taxon>
        <taxon>Dermatophagoidinae</taxon>
        <taxon>Dermatophagoides</taxon>
    </lineage>
</organism>
<evidence type="ECO:0000313" key="2">
    <source>
        <dbReference type="EMBL" id="KAH9414517.1"/>
    </source>
</evidence>
<gene>
    <name evidence="2" type="ORF">DERP_008712</name>
</gene>
<evidence type="ECO:0000313" key="3">
    <source>
        <dbReference type="Proteomes" id="UP000887458"/>
    </source>
</evidence>
<keyword evidence="1" id="KW-0472">Membrane</keyword>
<accession>A0ABQ8IW29</accession>
<protein>
    <submittedName>
        <fullName evidence="2">Uncharacterized protein</fullName>
    </submittedName>
</protein>
<keyword evidence="3" id="KW-1185">Reference proteome</keyword>
<keyword evidence="1" id="KW-1133">Transmembrane helix</keyword>
<dbReference type="EMBL" id="NJHN03000107">
    <property type="protein sequence ID" value="KAH9414517.1"/>
    <property type="molecule type" value="Genomic_DNA"/>
</dbReference>
<keyword evidence="1" id="KW-0812">Transmembrane</keyword>